<feature type="non-terminal residue" evidence="1">
    <location>
        <position position="91"/>
    </location>
</feature>
<dbReference type="VEuPathDB" id="FungiDB:H257_07682"/>
<organism evidence="1 2">
    <name type="scientific">Aphanomyces astaci</name>
    <name type="common">Crayfish plague agent</name>
    <dbReference type="NCBI Taxonomy" id="112090"/>
    <lineage>
        <taxon>Eukaryota</taxon>
        <taxon>Sar</taxon>
        <taxon>Stramenopiles</taxon>
        <taxon>Oomycota</taxon>
        <taxon>Saprolegniomycetes</taxon>
        <taxon>Saprolegniales</taxon>
        <taxon>Verrucalvaceae</taxon>
        <taxon>Aphanomyces</taxon>
    </lineage>
</organism>
<comment type="caution">
    <text evidence="1">The sequence shown here is derived from an EMBL/GenBank/DDBJ whole genome shotgun (WGS) entry which is preliminary data.</text>
</comment>
<dbReference type="EMBL" id="VJMI01013137">
    <property type="protein sequence ID" value="KAF0748512.1"/>
    <property type="molecule type" value="Genomic_DNA"/>
</dbReference>
<protein>
    <recommendedName>
        <fullName evidence="3">AB hydrolase-1 domain-containing protein</fullName>
    </recommendedName>
</protein>
<dbReference type="Proteomes" id="UP000469452">
    <property type="component" value="Unassembled WGS sequence"/>
</dbReference>
<proteinExistence type="predicted"/>
<dbReference type="SUPFAM" id="SSF53474">
    <property type="entry name" value="alpha/beta-Hydrolases"/>
    <property type="match status" value="1"/>
</dbReference>
<accession>A0A6A5ABE6</accession>
<gene>
    <name evidence="1" type="ORF">AaE_007322</name>
</gene>
<sequence length="91" mass="10128">MPVDPPWFRDKEWEISFAPGFGKGRIPHIAIIQYLFVMPKSNVPPRPDDPSYNHQFATVNGIRMHYVDVGPRDGLILVLVHGGPTCGMDGG</sequence>
<dbReference type="InterPro" id="IPR029058">
    <property type="entry name" value="AB_hydrolase_fold"/>
</dbReference>
<dbReference type="AlphaFoldDB" id="A0A6A5ABE6"/>
<evidence type="ECO:0000313" key="2">
    <source>
        <dbReference type="Proteomes" id="UP000469452"/>
    </source>
</evidence>
<reference evidence="1 2" key="1">
    <citation type="submission" date="2019-06" db="EMBL/GenBank/DDBJ databases">
        <title>Genomics analysis of Aphanomyces spp. identifies a new class of oomycete effector associated with host adaptation.</title>
        <authorList>
            <person name="Gaulin E."/>
        </authorList>
    </citation>
    <scope>NUCLEOTIDE SEQUENCE [LARGE SCALE GENOMIC DNA]</scope>
    <source>
        <strain evidence="1 2">E</strain>
    </source>
</reference>
<name>A0A6A5ABE6_APHAT</name>
<evidence type="ECO:0000313" key="1">
    <source>
        <dbReference type="EMBL" id="KAF0748512.1"/>
    </source>
</evidence>
<evidence type="ECO:0008006" key="3">
    <source>
        <dbReference type="Google" id="ProtNLM"/>
    </source>
</evidence>
<dbReference type="Gene3D" id="3.40.50.1820">
    <property type="entry name" value="alpha/beta hydrolase"/>
    <property type="match status" value="1"/>
</dbReference>